<gene>
    <name evidence="1" type="ORF">LCGC14_2248060</name>
</gene>
<comment type="caution">
    <text evidence="1">The sequence shown here is derived from an EMBL/GenBank/DDBJ whole genome shotgun (WGS) entry which is preliminary data.</text>
</comment>
<proteinExistence type="predicted"/>
<organism evidence="1">
    <name type="scientific">marine sediment metagenome</name>
    <dbReference type="NCBI Taxonomy" id="412755"/>
    <lineage>
        <taxon>unclassified sequences</taxon>
        <taxon>metagenomes</taxon>
        <taxon>ecological metagenomes</taxon>
    </lineage>
</organism>
<dbReference type="EMBL" id="LAZR01030584">
    <property type="protein sequence ID" value="KKL56176.1"/>
    <property type="molecule type" value="Genomic_DNA"/>
</dbReference>
<protein>
    <submittedName>
        <fullName evidence="1">Uncharacterized protein</fullName>
    </submittedName>
</protein>
<name>A0A0F9DQV6_9ZZZZ</name>
<sequence>HDPSGMDMTRDIFDRLELFVGGSVNVERIALNMDQVEEHNPPPNPAKLSDSRAAKYVVQFDDDSWELDALDPRMLTDLIDRTIEAHCDKGLLDEARAKQEDEREQIRELVETFDA</sequence>
<feature type="non-terminal residue" evidence="1">
    <location>
        <position position="1"/>
    </location>
</feature>
<reference evidence="1" key="1">
    <citation type="journal article" date="2015" name="Nature">
        <title>Complex archaea that bridge the gap between prokaryotes and eukaryotes.</title>
        <authorList>
            <person name="Spang A."/>
            <person name="Saw J.H."/>
            <person name="Jorgensen S.L."/>
            <person name="Zaremba-Niedzwiedzka K."/>
            <person name="Martijn J."/>
            <person name="Lind A.E."/>
            <person name="van Eijk R."/>
            <person name="Schleper C."/>
            <person name="Guy L."/>
            <person name="Ettema T.J."/>
        </authorList>
    </citation>
    <scope>NUCLEOTIDE SEQUENCE</scope>
</reference>
<accession>A0A0F9DQV6</accession>
<evidence type="ECO:0000313" key="1">
    <source>
        <dbReference type="EMBL" id="KKL56176.1"/>
    </source>
</evidence>
<dbReference type="AlphaFoldDB" id="A0A0F9DQV6"/>